<reference evidence="2 3" key="3">
    <citation type="journal article" date="2010" name="BMC Genomics">
        <title>Transcriptome sequencing and comparative analysis of cucumber flowers with different sex types.</title>
        <authorList>
            <person name="Guo S."/>
            <person name="Zheng Y."/>
            <person name="Joung J.G."/>
            <person name="Liu S."/>
            <person name="Zhang Z."/>
            <person name="Crasta O.R."/>
            <person name="Sobral B.W."/>
            <person name="Xu Y."/>
            <person name="Huang S."/>
            <person name="Fei Z."/>
        </authorList>
    </citation>
    <scope>NUCLEOTIDE SEQUENCE [LARGE SCALE GENOMIC DNA]</scope>
    <source>
        <strain evidence="3">cv. 9930</strain>
    </source>
</reference>
<reference evidence="2 3" key="4">
    <citation type="journal article" date="2011" name="BMC Genomics">
        <title>RNA-Seq improves annotation of protein-coding genes in the cucumber genome.</title>
        <authorList>
            <person name="Li Z."/>
            <person name="Zhang Z."/>
            <person name="Yan P."/>
            <person name="Huang S."/>
            <person name="Fei Z."/>
            <person name="Lin K."/>
        </authorList>
    </citation>
    <scope>NUCLEOTIDE SEQUENCE [LARGE SCALE GENOMIC DNA]</scope>
    <source>
        <strain evidence="3">cv. 9930</strain>
    </source>
</reference>
<evidence type="ECO:0000313" key="2">
    <source>
        <dbReference type="EMBL" id="KGN56426.1"/>
    </source>
</evidence>
<dbReference type="Gramene" id="KGN56426">
    <property type="protein sequence ID" value="KGN56426"/>
    <property type="gene ID" value="Csa_3G119590"/>
</dbReference>
<dbReference type="KEGG" id="csv:101209332"/>
<reference evidence="2 3" key="2">
    <citation type="journal article" date="2009" name="PLoS ONE">
        <title>An integrated genetic and cytogenetic map of the cucumber genome.</title>
        <authorList>
            <person name="Ren Y."/>
            <person name="Zhang Z."/>
            <person name="Liu J."/>
            <person name="Staub J.E."/>
            <person name="Han Y."/>
            <person name="Cheng Z."/>
            <person name="Li X."/>
            <person name="Lu J."/>
            <person name="Miao H."/>
            <person name="Kang H."/>
            <person name="Xie B."/>
            <person name="Gu X."/>
            <person name="Wang X."/>
            <person name="Du Y."/>
            <person name="Jin W."/>
            <person name="Huang S."/>
        </authorList>
    </citation>
    <scope>NUCLEOTIDE SEQUENCE [LARGE SCALE GENOMIC DNA]</scope>
    <source>
        <strain evidence="3">cv. 9930</strain>
    </source>
</reference>
<sequence>MADSKSDRSLFSLSPEMLQIDGSPLDTKETHGRRIDIDENTPLDEVKAPNVFERVKEEIEALVQTIQAKDDTVAAESKEDKTESQSDGTVIAAKVLGRAKDEIEKMLHINKTKETHGQRDDIGEDTPLNEVKAPNLLERAVEEYEAFMQTINSNKESVSDKRDEIVASMQKEAMLLSEISSNEKIPINGVMGPNILERAKDEMEALVHTIHPKKETDSLAKEGFLMKLGKCLEIICSPSKKKDD</sequence>
<evidence type="ECO:0000313" key="3">
    <source>
        <dbReference type="Proteomes" id="UP000029981"/>
    </source>
</evidence>
<proteinExistence type="predicted"/>
<feature type="compositionally biased region" description="Basic and acidic residues" evidence="1">
    <location>
        <begin position="26"/>
        <end position="37"/>
    </location>
</feature>
<protein>
    <submittedName>
        <fullName evidence="2">Uncharacterized protein</fullName>
    </submittedName>
</protein>
<feature type="region of interest" description="Disordered" evidence="1">
    <location>
        <begin position="1"/>
        <end position="42"/>
    </location>
</feature>
<dbReference type="EMBL" id="CM002924">
    <property type="protein sequence ID" value="KGN56426.1"/>
    <property type="molecule type" value="Genomic_DNA"/>
</dbReference>
<dbReference type="PANTHER" id="PTHR35277">
    <property type="entry name" value="OS09G0363700 PROTEIN"/>
    <property type="match status" value="1"/>
</dbReference>
<dbReference type="PANTHER" id="PTHR35277:SF10">
    <property type="entry name" value="OS09G0363700 PROTEIN"/>
    <property type="match status" value="1"/>
</dbReference>
<dbReference type="STRING" id="3659.A0A0A0L8K5"/>
<evidence type="ECO:0000256" key="1">
    <source>
        <dbReference type="SAM" id="MobiDB-lite"/>
    </source>
</evidence>
<dbReference type="eggNOG" id="ENOG502S1A3">
    <property type="taxonomic scope" value="Eukaryota"/>
</dbReference>
<dbReference type="OrthoDB" id="1932113at2759"/>
<dbReference type="OMA" id="FHKETHG"/>
<gene>
    <name evidence="2" type="ORF">Csa_3G119590</name>
</gene>
<keyword evidence="3" id="KW-1185">Reference proteome</keyword>
<dbReference type="AlphaFoldDB" id="A0A0A0L8K5"/>
<dbReference type="Proteomes" id="UP000029981">
    <property type="component" value="Chromosome 3"/>
</dbReference>
<reference evidence="2 3" key="1">
    <citation type="journal article" date="2009" name="Nat. Genet.">
        <title>The genome of the cucumber, Cucumis sativus L.</title>
        <authorList>
            <person name="Huang S."/>
            <person name="Li R."/>
            <person name="Zhang Z."/>
            <person name="Li L."/>
            <person name="Gu X."/>
            <person name="Fan W."/>
            <person name="Lucas W.J."/>
            <person name="Wang X."/>
            <person name="Xie B."/>
            <person name="Ni P."/>
            <person name="Ren Y."/>
            <person name="Zhu H."/>
            <person name="Li J."/>
            <person name="Lin K."/>
            <person name="Jin W."/>
            <person name="Fei Z."/>
            <person name="Li G."/>
            <person name="Staub J."/>
            <person name="Kilian A."/>
            <person name="van der Vossen E.A."/>
            <person name="Wu Y."/>
            <person name="Guo J."/>
            <person name="He J."/>
            <person name="Jia Z."/>
            <person name="Ren Y."/>
            <person name="Tian G."/>
            <person name="Lu Y."/>
            <person name="Ruan J."/>
            <person name="Qian W."/>
            <person name="Wang M."/>
            <person name="Huang Q."/>
            <person name="Li B."/>
            <person name="Xuan Z."/>
            <person name="Cao J."/>
            <person name="Asan"/>
            <person name="Wu Z."/>
            <person name="Zhang J."/>
            <person name="Cai Q."/>
            <person name="Bai Y."/>
            <person name="Zhao B."/>
            <person name="Han Y."/>
            <person name="Li Y."/>
            <person name="Li X."/>
            <person name="Wang S."/>
            <person name="Shi Q."/>
            <person name="Liu S."/>
            <person name="Cho W.K."/>
            <person name="Kim J.Y."/>
            <person name="Xu Y."/>
            <person name="Heller-Uszynska K."/>
            <person name="Miao H."/>
            <person name="Cheng Z."/>
            <person name="Zhang S."/>
            <person name="Wu J."/>
            <person name="Yang Y."/>
            <person name="Kang H."/>
            <person name="Li M."/>
            <person name="Liang H."/>
            <person name="Ren X."/>
            <person name="Shi Z."/>
            <person name="Wen M."/>
            <person name="Jian M."/>
            <person name="Yang H."/>
            <person name="Zhang G."/>
            <person name="Yang Z."/>
            <person name="Chen R."/>
            <person name="Liu S."/>
            <person name="Li J."/>
            <person name="Ma L."/>
            <person name="Liu H."/>
            <person name="Zhou Y."/>
            <person name="Zhao J."/>
            <person name="Fang X."/>
            <person name="Li G."/>
            <person name="Fang L."/>
            <person name="Li Y."/>
            <person name="Liu D."/>
            <person name="Zheng H."/>
            <person name="Zhang Y."/>
            <person name="Qin N."/>
            <person name="Li Z."/>
            <person name="Yang G."/>
            <person name="Yang S."/>
            <person name="Bolund L."/>
            <person name="Kristiansen K."/>
            <person name="Zheng H."/>
            <person name="Li S."/>
            <person name="Zhang X."/>
            <person name="Yang H."/>
            <person name="Wang J."/>
            <person name="Sun R."/>
            <person name="Zhang B."/>
            <person name="Jiang S."/>
            <person name="Wang J."/>
            <person name="Du Y."/>
            <person name="Li S."/>
        </authorList>
    </citation>
    <scope>NUCLEOTIDE SEQUENCE [LARGE SCALE GENOMIC DNA]</scope>
    <source>
        <strain evidence="3">cv. 9930</strain>
    </source>
</reference>
<accession>A0A0A0L8K5</accession>
<name>A0A0A0L8K5_CUCSA</name>
<organism evidence="2 3">
    <name type="scientific">Cucumis sativus</name>
    <name type="common">Cucumber</name>
    <dbReference type="NCBI Taxonomy" id="3659"/>
    <lineage>
        <taxon>Eukaryota</taxon>
        <taxon>Viridiplantae</taxon>
        <taxon>Streptophyta</taxon>
        <taxon>Embryophyta</taxon>
        <taxon>Tracheophyta</taxon>
        <taxon>Spermatophyta</taxon>
        <taxon>Magnoliopsida</taxon>
        <taxon>eudicotyledons</taxon>
        <taxon>Gunneridae</taxon>
        <taxon>Pentapetalae</taxon>
        <taxon>rosids</taxon>
        <taxon>fabids</taxon>
        <taxon>Cucurbitales</taxon>
        <taxon>Cucurbitaceae</taxon>
        <taxon>Benincaseae</taxon>
        <taxon>Cucumis</taxon>
    </lineage>
</organism>